<gene>
    <name evidence="2" type="ORF">ADUPG1_009253</name>
</gene>
<evidence type="ECO:0000256" key="1">
    <source>
        <dbReference type="SAM" id="MobiDB-lite"/>
    </source>
</evidence>
<feature type="region of interest" description="Disordered" evidence="1">
    <location>
        <begin position="69"/>
        <end position="122"/>
    </location>
</feature>
<keyword evidence="3" id="KW-1185">Reference proteome</keyword>
<dbReference type="Proteomes" id="UP001057375">
    <property type="component" value="Unassembled WGS sequence"/>
</dbReference>
<protein>
    <submittedName>
        <fullName evidence="2">Uncharacterized protein</fullName>
    </submittedName>
</protein>
<evidence type="ECO:0000313" key="2">
    <source>
        <dbReference type="EMBL" id="GKT36252.1"/>
    </source>
</evidence>
<organism evidence="2 3">
    <name type="scientific">Aduncisulcus paluster</name>
    <dbReference type="NCBI Taxonomy" id="2918883"/>
    <lineage>
        <taxon>Eukaryota</taxon>
        <taxon>Metamonada</taxon>
        <taxon>Carpediemonas-like organisms</taxon>
        <taxon>Aduncisulcus</taxon>
    </lineage>
</organism>
<evidence type="ECO:0000313" key="3">
    <source>
        <dbReference type="Proteomes" id="UP001057375"/>
    </source>
</evidence>
<proteinExistence type="predicted"/>
<sequence length="122" mass="13886">MLSTFIKSELQTEASYEKKKNCWDCGEFEAEKERMEEESNGKDKSDIHMYNIMYVTSDMKDKSEPSLIITKHSSSSEINPNIYHSDLSKQDNPDRPNVIPSTSSYSELSTSELDSLCISSTI</sequence>
<dbReference type="EMBL" id="BQXS01011174">
    <property type="protein sequence ID" value="GKT36252.1"/>
    <property type="molecule type" value="Genomic_DNA"/>
</dbReference>
<name>A0ABQ5KV08_9EUKA</name>
<accession>A0ABQ5KV08</accession>
<reference evidence="2" key="1">
    <citation type="submission" date="2022-03" db="EMBL/GenBank/DDBJ databases">
        <title>Draft genome sequence of Aduncisulcus paluster, a free-living microaerophilic Fornicata.</title>
        <authorList>
            <person name="Yuyama I."/>
            <person name="Kume K."/>
            <person name="Tamura T."/>
            <person name="Inagaki Y."/>
            <person name="Hashimoto T."/>
        </authorList>
    </citation>
    <scope>NUCLEOTIDE SEQUENCE</scope>
    <source>
        <strain evidence="2">NY0171</strain>
    </source>
</reference>
<comment type="caution">
    <text evidence="2">The sequence shown here is derived from an EMBL/GenBank/DDBJ whole genome shotgun (WGS) entry which is preliminary data.</text>
</comment>
<feature type="compositionally biased region" description="Low complexity" evidence="1">
    <location>
        <begin position="101"/>
        <end position="116"/>
    </location>
</feature>